<comment type="similarity">
    <text evidence="4">Belongs to the peptidase C1 family.</text>
</comment>
<dbReference type="InterPro" id="IPR000169">
    <property type="entry name" value="Pept_cys_AS"/>
</dbReference>
<keyword evidence="3 4" id="KW-0788">Thiol protease</keyword>
<evidence type="ECO:0000313" key="6">
    <source>
        <dbReference type="Proteomes" id="UP001196136"/>
    </source>
</evidence>
<dbReference type="RefSeq" id="WP_220114624.1">
    <property type="nucleotide sequence ID" value="NZ_JAHZSV010000026.1"/>
</dbReference>
<gene>
    <name evidence="5" type="ORF">K1F36_15260</name>
</gene>
<dbReference type="Gene3D" id="3.90.70.10">
    <property type="entry name" value="Cysteine proteinases"/>
    <property type="match status" value="1"/>
</dbReference>
<evidence type="ECO:0000313" key="5">
    <source>
        <dbReference type="EMBL" id="MBW8201185.1"/>
    </source>
</evidence>
<comment type="caution">
    <text evidence="5">The sequence shown here is derived from an EMBL/GenBank/DDBJ whole genome shotgun (WGS) entry which is preliminary data.</text>
</comment>
<protein>
    <recommendedName>
        <fullName evidence="4">Aminopeptidase</fullName>
    </recommendedName>
</protein>
<dbReference type="PANTHER" id="PTHR10363:SF2">
    <property type="entry name" value="BLEOMYCIN HYDROLASE"/>
    <property type="match status" value="1"/>
</dbReference>
<keyword evidence="2 4" id="KW-0378">Hydrolase</keyword>
<name>A0ABS7EUG7_9FLAO</name>
<dbReference type="InterPro" id="IPR004134">
    <property type="entry name" value="Peptidase_C1B"/>
</dbReference>
<dbReference type="EMBL" id="JAHZSV010000026">
    <property type="protein sequence ID" value="MBW8201185.1"/>
    <property type="molecule type" value="Genomic_DNA"/>
</dbReference>
<proteinExistence type="inferred from homology"/>
<keyword evidence="4" id="KW-0031">Aminopeptidase</keyword>
<keyword evidence="6" id="KW-1185">Reference proteome</keyword>
<evidence type="ECO:0000256" key="2">
    <source>
        <dbReference type="ARBA" id="ARBA00022801"/>
    </source>
</evidence>
<dbReference type="PANTHER" id="PTHR10363">
    <property type="entry name" value="BLEOMYCIN HYDROLASE"/>
    <property type="match status" value="1"/>
</dbReference>
<dbReference type="PROSITE" id="PS00139">
    <property type="entry name" value="THIOL_PROTEASE_CYS"/>
    <property type="match status" value="1"/>
</dbReference>
<evidence type="ECO:0000256" key="1">
    <source>
        <dbReference type="ARBA" id="ARBA00022670"/>
    </source>
</evidence>
<evidence type="ECO:0000256" key="3">
    <source>
        <dbReference type="ARBA" id="ARBA00022807"/>
    </source>
</evidence>
<dbReference type="Pfam" id="PF03051">
    <property type="entry name" value="Peptidase_C1_2"/>
    <property type="match status" value="1"/>
</dbReference>
<dbReference type="SUPFAM" id="SSF54001">
    <property type="entry name" value="Cysteine proteinases"/>
    <property type="match status" value="1"/>
</dbReference>
<reference evidence="5 6" key="1">
    <citation type="submission" date="2021-08" db="EMBL/GenBank/DDBJ databases">
        <title>Muricauda profundi sp. nov., a marine bacterium isolated from deep seawater of the Mariana Trench.</title>
        <authorList>
            <person name="Wei Y."/>
        </authorList>
    </citation>
    <scope>NUCLEOTIDE SEQUENCE [LARGE SCALE GENOMIC DNA]</scope>
    <source>
        <strain evidence="5 6">W52</strain>
    </source>
</reference>
<sequence>MTKSIKNKYGSIVIVGLLLVFQGCISHKRFSNTILIETTDLKHQKYTGQCWSFASTSFLEAEAIRLEYNIPELSSFFFVYHNYLEKAKDYITNKGNSYINSGDLTFSVLEIFENYGAVPESVYDGKLGSVTTKKQMNSRWAEEDEMNALIKYKLDSLIKINASVDQSLEIVENILNKYIDDIPETFIYQGKTETPKTFAKKFLPLNSEDYVELTSYSHHPFNERVILEIPANWRFKKYLNLPIEDFMNTIDNAIKSGFTLAWDGDIGSSGGFADNGYTKVKGEYEEEKTISQKQRQSAYERKTTTDDHNMHLVGITYDRDGQKFYMLKNTWGKNEGMDGIWYLSENYFRLRTISVTVHKEALSLPKT</sequence>
<dbReference type="PROSITE" id="PS51257">
    <property type="entry name" value="PROKAR_LIPOPROTEIN"/>
    <property type="match status" value="1"/>
</dbReference>
<keyword evidence="1 4" id="KW-0645">Protease</keyword>
<dbReference type="PIRSF" id="PIRSF005700">
    <property type="entry name" value="PepC"/>
    <property type="match status" value="1"/>
</dbReference>
<evidence type="ECO:0000256" key="4">
    <source>
        <dbReference type="PIRNR" id="PIRNR005700"/>
    </source>
</evidence>
<accession>A0ABS7EUG7</accession>
<dbReference type="InterPro" id="IPR038765">
    <property type="entry name" value="Papain-like_cys_pep_sf"/>
</dbReference>
<organism evidence="5 6">
    <name type="scientific">Flagellimonas abyssi</name>
    <dbReference type="NCBI Taxonomy" id="2864871"/>
    <lineage>
        <taxon>Bacteria</taxon>
        <taxon>Pseudomonadati</taxon>
        <taxon>Bacteroidota</taxon>
        <taxon>Flavobacteriia</taxon>
        <taxon>Flavobacteriales</taxon>
        <taxon>Flavobacteriaceae</taxon>
        <taxon>Flagellimonas</taxon>
    </lineage>
</organism>
<dbReference type="Proteomes" id="UP001196136">
    <property type="component" value="Unassembled WGS sequence"/>
</dbReference>